<proteinExistence type="predicted"/>
<dbReference type="EMBL" id="CAJVPU010052636">
    <property type="protein sequence ID" value="CAG8763644.1"/>
    <property type="molecule type" value="Genomic_DNA"/>
</dbReference>
<reference evidence="1" key="1">
    <citation type="submission" date="2021-06" db="EMBL/GenBank/DDBJ databases">
        <authorList>
            <person name="Kallberg Y."/>
            <person name="Tangrot J."/>
            <person name="Rosling A."/>
        </authorList>
    </citation>
    <scope>NUCLEOTIDE SEQUENCE</scope>
    <source>
        <strain evidence="1">IL203A</strain>
    </source>
</reference>
<accession>A0ACA9QU54</accession>
<feature type="non-terminal residue" evidence="1">
    <location>
        <position position="1"/>
    </location>
</feature>
<protein>
    <submittedName>
        <fullName evidence="1">12347_t:CDS:1</fullName>
    </submittedName>
</protein>
<sequence length="161" mass="18350">IELLITSNQMSSSPSSYNVQSSKSSVVWRSLLPNLQCMQVLLIEVLSVLDLYTFDMISPGGSRLSEGYTILPDDCTNRSQVHEGGVKTITLVDEYLKQLYNPTFAYIEYLGCSARKGRISIPQDKPLNLYNIEYHGNHDPDHIRKKLYRMSSSIRKTIMNR</sequence>
<comment type="caution">
    <text evidence="1">The sequence shown here is derived from an EMBL/GenBank/DDBJ whole genome shotgun (WGS) entry which is preliminary data.</text>
</comment>
<dbReference type="Proteomes" id="UP000789702">
    <property type="component" value="Unassembled WGS sequence"/>
</dbReference>
<gene>
    <name evidence="1" type="ORF">DHETER_LOCUS15422</name>
</gene>
<evidence type="ECO:0000313" key="2">
    <source>
        <dbReference type="Proteomes" id="UP000789702"/>
    </source>
</evidence>
<organism evidence="1 2">
    <name type="scientific">Dentiscutata heterogama</name>
    <dbReference type="NCBI Taxonomy" id="1316150"/>
    <lineage>
        <taxon>Eukaryota</taxon>
        <taxon>Fungi</taxon>
        <taxon>Fungi incertae sedis</taxon>
        <taxon>Mucoromycota</taxon>
        <taxon>Glomeromycotina</taxon>
        <taxon>Glomeromycetes</taxon>
        <taxon>Diversisporales</taxon>
        <taxon>Gigasporaceae</taxon>
        <taxon>Dentiscutata</taxon>
    </lineage>
</organism>
<name>A0ACA9QU54_9GLOM</name>
<feature type="non-terminal residue" evidence="1">
    <location>
        <position position="161"/>
    </location>
</feature>
<evidence type="ECO:0000313" key="1">
    <source>
        <dbReference type="EMBL" id="CAG8763644.1"/>
    </source>
</evidence>
<keyword evidence="2" id="KW-1185">Reference proteome</keyword>